<protein>
    <submittedName>
        <fullName evidence="2">Uncharacterized protein</fullName>
    </submittedName>
</protein>
<feature type="transmembrane region" description="Helical" evidence="1">
    <location>
        <begin position="20"/>
        <end position="42"/>
    </location>
</feature>
<sequence length="50" mass="5625">MLVVTGFGEIVIEEVIIHNLQSLVTSSVINCILGYSINQLFLMKFINKNK</sequence>
<evidence type="ECO:0000256" key="1">
    <source>
        <dbReference type="SAM" id="Phobius"/>
    </source>
</evidence>
<name>A0A1T5AN02_9BACT</name>
<gene>
    <name evidence="2" type="ORF">SAMN05660349_00765</name>
</gene>
<keyword evidence="1" id="KW-1133">Transmembrane helix</keyword>
<organism evidence="2 3">
    <name type="scientific">Parabacteroides chartae</name>
    <dbReference type="NCBI Taxonomy" id="1037355"/>
    <lineage>
        <taxon>Bacteria</taxon>
        <taxon>Pseudomonadati</taxon>
        <taxon>Bacteroidota</taxon>
        <taxon>Bacteroidia</taxon>
        <taxon>Bacteroidales</taxon>
        <taxon>Tannerellaceae</taxon>
        <taxon>Parabacteroides</taxon>
    </lineage>
</organism>
<keyword evidence="1" id="KW-0472">Membrane</keyword>
<evidence type="ECO:0000313" key="3">
    <source>
        <dbReference type="Proteomes" id="UP000190852"/>
    </source>
</evidence>
<evidence type="ECO:0000313" key="2">
    <source>
        <dbReference type="EMBL" id="SKB36384.1"/>
    </source>
</evidence>
<accession>A0A1T5AN02</accession>
<dbReference type="Proteomes" id="UP000190852">
    <property type="component" value="Unassembled WGS sequence"/>
</dbReference>
<reference evidence="3" key="1">
    <citation type="submission" date="2017-02" db="EMBL/GenBank/DDBJ databases">
        <authorList>
            <person name="Varghese N."/>
            <person name="Submissions S."/>
        </authorList>
    </citation>
    <scope>NUCLEOTIDE SEQUENCE [LARGE SCALE GENOMIC DNA]</scope>
    <source>
        <strain evidence="3">DSM 24967</strain>
    </source>
</reference>
<dbReference type="AlphaFoldDB" id="A0A1T5AN02"/>
<dbReference type="EMBL" id="FUYQ01000004">
    <property type="protein sequence ID" value="SKB36384.1"/>
    <property type="molecule type" value="Genomic_DNA"/>
</dbReference>
<proteinExistence type="predicted"/>
<keyword evidence="1" id="KW-0812">Transmembrane</keyword>
<keyword evidence="3" id="KW-1185">Reference proteome</keyword>